<dbReference type="EMBL" id="GBRH01170506">
    <property type="protein sequence ID" value="JAE27390.1"/>
    <property type="molecule type" value="Transcribed_RNA"/>
</dbReference>
<sequence length="67" mass="8001">MMEYIPQMQEYKESVDAWIRFCPTYVGHSYVVKHMLAEHLPTVVSLDVNHIHLLHLGFQFHLHAHFQ</sequence>
<organism evidence="1">
    <name type="scientific">Arundo donax</name>
    <name type="common">Giant reed</name>
    <name type="synonym">Donax arundinaceus</name>
    <dbReference type="NCBI Taxonomy" id="35708"/>
    <lineage>
        <taxon>Eukaryota</taxon>
        <taxon>Viridiplantae</taxon>
        <taxon>Streptophyta</taxon>
        <taxon>Embryophyta</taxon>
        <taxon>Tracheophyta</taxon>
        <taxon>Spermatophyta</taxon>
        <taxon>Magnoliopsida</taxon>
        <taxon>Liliopsida</taxon>
        <taxon>Poales</taxon>
        <taxon>Poaceae</taxon>
        <taxon>PACMAD clade</taxon>
        <taxon>Arundinoideae</taxon>
        <taxon>Arundineae</taxon>
        <taxon>Arundo</taxon>
    </lineage>
</organism>
<reference evidence="1" key="2">
    <citation type="journal article" date="2015" name="Data Brief">
        <title>Shoot transcriptome of the giant reed, Arundo donax.</title>
        <authorList>
            <person name="Barrero R.A."/>
            <person name="Guerrero F.D."/>
            <person name="Moolhuijzen P."/>
            <person name="Goolsby J.A."/>
            <person name="Tidwell J."/>
            <person name="Bellgard S.E."/>
            <person name="Bellgard M.I."/>
        </authorList>
    </citation>
    <scope>NUCLEOTIDE SEQUENCE</scope>
    <source>
        <tissue evidence="1">Shoot tissue taken approximately 20 cm above the soil surface</tissue>
    </source>
</reference>
<name>A0A0A9GQF4_ARUDO</name>
<dbReference type="AlphaFoldDB" id="A0A0A9GQF4"/>
<proteinExistence type="predicted"/>
<evidence type="ECO:0000313" key="1">
    <source>
        <dbReference type="EMBL" id="JAE27390.1"/>
    </source>
</evidence>
<accession>A0A0A9GQF4</accession>
<protein>
    <submittedName>
        <fullName evidence="1">Uncharacterized protein</fullName>
    </submittedName>
</protein>
<reference evidence="1" key="1">
    <citation type="submission" date="2014-09" db="EMBL/GenBank/DDBJ databases">
        <authorList>
            <person name="Magalhaes I.L.F."/>
            <person name="Oliveira U."/>
            <person name="Santos F.R."/>
            <person name="Vidigal T.H.D.A."/>
            <person name="Brescovit A.D."/>
            <person name="Santos A.J."/>
        </authorList>
    </citation>
    <scope>NUCLEOTIDE SEQUENCE</scope>
    <source>
        <tissue evidence="1">Shoot tissue taken approximately 20 cm above the soil surface</tissue>
    </source>
</reference>